<feature type="transmembrane region" description="Helical" evidence="2">
    <location>
        <begin position="38"/>
        <end position="55"/>
    </location>
</feature>
<keyword evidence="2" id="KW-0472">Membrane</keyword>
<evidence type="ECO:0000313" key="4">
    <source>
        <dbReference type="EMBL" id="ATX66289.1"/>
    </source>
</evidence>
<keyword evidence="5" id="KW-1185">Reference proteome</keyword>
<dbReference type="PROSITE" id="PS50175">
    <property type="entry name" value="ASP_PROT_RETROV"/>
    <property type="match status" value="1"/>
</dbReference>
<feature type="transmembrane region" description="Helical" evidence="2">
    <location>
        <begin position="6"/>
        <end position="26"/>
    </location>
</feature>
<dbReference type="Proteomes" id="UP000228948">
    <property type="component" value="Chromosome"/>
</dbReference>
<evidence type="ECO:0000256" key="2">
    <source>
        <dbReference type="SAM" id="Phobius"/>
    </source>
</evidence>
<dbReference type="AlphaFoldDB" id="A0A2K8KA07"/>
<dbReference type="OrthoDB" id="7595324at2"/>
<dbReference type="GO" id="GO:0006508">
    <property type="term" value="P:proteolysis"/>
    <property type="evidence" value="ECO:0007669"/>
    <property type="project" value="UniProtKB-KW"/>
</dbReference>
<sequence length="194" mass="21150">MDADQTMRLVYLGVWGTVLISYFLIARTQSIGQSLRQLLLWGLIFVGVAAGYGLWQDVSQQSSVSVTGEGAVVLRAGRNGHFHLGLQVNGTPVDFIIDTGASDLVLSQEDAARVGLDPQNLPYLGQARTANGIVGLARVTLDEVALLHDELEIRDTQVPAFVNEGELDISLLGMGYLRRYARISIEGDRLILER</sequence>
<dbReference type="EMBL" id="CP024899">
    <property type="protein sequence ID" value="ATX66289.1"/>
    <property type="molecule type" value="Genomic_DNA"/>
</dbReference>
<dbReference type="Gene3D" id="2.40.70.10">
    <property type="entry name" value="Acid Proteases"/>
    <property type="match status" value="1"/>
</dbReference>
<feature type="domain" description="Peptidase A2" evidence="3">
    <location>
        <begin position="93"/>
        <end position="176"/>
    </location>
</feature>
<dbReference type="RefSeq" id="WP_071480804.1">
    <property type="nucleotide sequence ID" value="NZ_CP024899.1"/>
</dbReference>
<evidence type="ECO:0000313" key="5">
    <source>
        <dbReference type="Proteomes" id="UP000228948"/>
    </source>
</evidence>
<protein>
    <submittedName>
        <fullName evidence="4">TIGR02281 family clan AA aspartic protease</fullName>
    </submittedName>
</protein>
<organism evidence="4 5">
    <name type="scientific">Roseinatronobacter bogoriensis subsp. barguzinensis</name>
    <dbReference type="NCBI Taxonomy" id="441209"/>
    <lineage>
        <taxon>Bacteria</taxon>
        <taxon>Pseudomonadati</taxon>
        <taxon>Pseudomonadota</taxon>
        <taxon>Alphaproteobacteria</taxon>
        <taxon>Rhodobacterales</taxon>
        <taxon>Paracoccaceae</taxon>
        <taxon>Roseinatronobacter</taxon>
    </lineage>
</organism>
<keyword evidence="4" id="KW-0645">Protease</keyword>
<gene>
    <name evidence="4" type="ORF">BG454_11085</name>
</gene>
<dbReference type="InterPro" id="IPR034122">
    <property type="entry name" value="Retropepsin-like_bacterial"/>
</dbReference>
<name>A0A2K8KA07_9RHOB</name>
<accession>A0A2K8KA07</accession>
<dbReference type="STRING" id="441209.GCA_001870665_01997"/>
<reference evidence="4 5" key="1">
    <citation type="submission" date="2017-11" db="EMBL/GenBank/DDBJ databases">
        <title>Revised Sequence and Annotation of the Rhodobaca barguzinensis strain alga05 Genome.</title>
        <authorList>
            <person name="Kopejtka K."/>
            <person name="Tomasch J.M."/>
            <person name="Bunk B."/>
            <person name="Koblizek M."/>
        </authorList>
    </citation>
    <scope>NUCLEOTIDE SEQUENCE [LARGE SCALE GENOMIC DNA]</scope>
    <source>
        <strain evidence="5">alga05</strain>
    </source>
</reference>
<dbReference type="GO" id="GO:0004190">
    <property type="term" value="F:aspartic-type endopeptidase activity"/>
    <property type="evidence" value="ECO:0007669"/>
    <property type="project" value="InterPro"/>
</dbReference>
<dbReference type="InterPro" id="IPR001995">
    <property type="entry name" value="Peptidase_A2_cat"/>
</dbReference>
<keyword evidence="2" id="KW-0812">Transmembrane</keyword>
<dbReference type="Pfam" id="PF13975">
    <property type="entry name" value="gag-asp_proteas"/>
    <property type="match status" value="1"/>
</dbReference>
<dbReference type="PROSITE" id="PS00141">
    <property type="entry name" value="ASP_PROTEASE"/>
    <property type="match status" value="1"/>
</dbReference>
<keyword evidence="1" id="KW-0378">Hydrolase</keyword>
<keyword evidence="2" id="KW-1133">Transmembrane helix</keyword>
<evidence type="ECO:0000256" key="1">
    <source>
        <dbReference type="ARBA" id="ARBA00022801"/>
    </source>
</evidence>
<dbReference type="InterPro" id="IPR021109">
    <property type="entry name" value="Peptidase_aspartic_dom_sf"/>
</dbReference>
<evidence type="ECO:0000259" key="3">
    <source>
        <dbReference type="PROSITE" id="PS50175"/>
    </source>
</evidence>
<dbReference type="InterPro" id="IPR011969">
    <property type="entry name" value="Clan_AA_Asp_peptidase_C"/>
</dbReference>
<proteinExistence type="predicted"/>
<dbReference type="SUPFAM" id="SSF50630">
    <property type="entry name" value="Acid proteases"/>
    <property type="match status" value="1"/>
</dbReference>
<dbReference type="InterPro" id="IPR001969">
    <property type="entry name" value="Aspartic_peptidase_AS"/>
</dbReference>
<dbReference type="NCBIfam" id="TIGR02281">
    <property type="entry name" value="clan_AA_DTGA"/>
    <property type="match status" value="1"/>
</dbReference>
<dbReference type="CDD" id="cd05483">
    <property type="entry name" value="retropepsin_like_bacteria"/>
    <property type="match status" value="1"/>
</dbReference>
<dbReference type="KEGG" id="rbg:BG454_11085"/>